<evidence type="ECO:0000313" key="1">
    <source>
        <dbReference type="EMBL" id="NIH80849.1"/>
    </source>
</evidence>
<accession>A0ABX0SYX9</accession>
<gene>
    <name evidence="1" type="ORF">FHX46_003379</name>
</gene>
<name>A0ABX0SYX9_9PSEU</name>
<sequence length="199" mass="21876">MWLGGYNNQTCTWSWSDAQIAALFDEFRLAGSPRTGAYFLADEPNTAGTCPSAAADVRARARLVRTLDPDPSHFTLANIDDPAQFHAFAGAVDVIATDPYPCRSGQACDWSLIPAYIAALRAAGVHRYLALLQAFGAGKWRWPTAAELEHMIAQWQKSDWGGQITFAWSYGGGRLTDHPELLSVLQRLNADPHFPFPQP</sequence>
<organism evidence="1 2">
    <name type="scientific">Amycolatopsis viridis</name>
    <dbReference type="NCBI Taxonomy" id="185678"/>
    <lineage>
        <taxon>Bacteria</taxon>
        <taxon>Bacillati</taxon>
        <taxon>Actinomycetota</taxon>
        <taxon>Actinomycetes</taxon>
        <taxon>Pseudonocardiales</taxon>
        <taxon>Pseudonocardiaceae</taxon>
        <taxon>Amycolatopsis</taxon>
    </lineage>
</organism>
<keyword evidence="2" id="KW-1185">Reference proteome</keyword>
<dbReference type="EMBL" id="JAANOU010000001">
    <property type="protein sequence ID" value="NIH80849.1"/>
    <property type="molecule type" value="Genomic_DNA"/>
</dbReference>
<comment type="caution">
    <text evidence="1">The sequence shown here is derived from an EMBL/GenBank/DDBJ whole genome shotgun (WGS) entry which is preliminary data.</text>
</comment>
<protein>
    <submittedName>
        <fullName evidence="1">Uncharacterized protein</fullName>
    </submittedName>
</protein>
<reference evidence="1 2" key="1">
    <citation type="submission" date="2020-03" db="EMBL/GenBank/DDBJ databases">
        <title>Sequencing the genomes of 1000 actinobacteria strains.</title>
        <authorList>
            <person name="Klenk H.-P."/>
        </authorList>
    </citation>
    <scope>NUCLEOTIDE SEQUENCE [LARGE SCALE GENOMIC DNA]</scope>
    <source>
        <strain evidence="1 2">DSM 45668</strain>
    </source>
</reference>
<evidence type="ECO:0000313" key="2">
    <source>
        <dbReference type="Proteomes" id="UP000754495"/>
    </source>
</evidence>
<dbReference type="RefSeq" id="WP_167115723.1">
    <property type="nucleotide sequence ID" value="NZ_JAANOU010000001.1"/>
</dbReference>
<proteinExistence type="predicted"/>
<dbReference type="Proteomes" id="UP000754495">
    <property type="component" value="Unassembled WGS sequence"/>
</dbReference>